<dbReference type="AlphaFoldDB" id="W7I5Z7"/>
<proteinExistence type="predicted"/>
<gene>
    <name evidence="1" type="ORF">DRE_03203</name>
</gene>
<dbReference type="OrthoDB" id="5368020at2759"/>
<organism evidence="1 2">
    <name type="scientific">Drechslerella stenobrocha 248</name>
    <dbReference type="NCBI Taxonomy" id="1043628"/>
    <lineage>
        <taxon>Eukaryota</taxon>
        <taxon>Fungi</taxon>
        <taxon>Dikarya</taxon>
        <taxon>Ascomycota</taxon>
        <taxon>Pezizomycotina</taxon>
        <taxon>Orbiliomycetes</taxon>
        <taxon>Orbiliales</taxon>
        <taxon>Orbiliaceae</taxon>
        <taxon>Drechslerella</taxon>
    </lineage>
</organism>
<dbReference type="EMBL" id="KI966409">
    <property type="protein sequence ID" value="EWC47583.1"/>
    <property type="molecule type" value="Genomic_DNA"/>
</dbReference>
<keyword evidence="2" id="KW-1185">Reference proteome</keyword>
<dbReference type="HOGENOM" id="CLU_621160_0_0_1"/>
<accession>W7I5Z7</accession>
<evidence type="ECO:0000313" key="2">
    <source>
        <dbReference type="Proteomes" id="UP000024837"/>
    </source>
</evidence>
<evidence type="ECO:0000313" key="1">
    <source>
        <dbReference type="EMBL" id="EWC47583.1"/>
    </source>
</evidence>
<dbReference type="Proteomes" id="UP000024837">
    <property type="component" value="Unassembled WGS sequence"/>
</dbReference>
<name>W7I5Z7_9PEZI</name>
<sequence>MSVPEDTVESAKKLKDFLLSALNDSGRTYRRIVLVTIRFKADGEQRAKCCKDIKRVIQKHVLLPPGSSAIELVVDNKHALLHPSGYDATVYVREELEDLLLCNQLDEVSDHDHKLVIFYIVGTGVMLTDPQDTQIRPNTGKGDFYAICSNEAHCTFIHYKYLIQDIFVDPAHSQFRCNTHRRLMRKTDLVLLLDCQFHGVMKHIESRDRTVEIVTGHNQVRFINRYCKAFQHIVGIDKLNPEPHNIYEMMVYGKATPPAFHRAVGSFPIVFPQDNIIRDRAHGNTNARTMKYLADEFDPYRTTQILVPLEISFFGLPNGKRCTTFSDWIAVVCNVLRTQAGRIKRNRIYAVYEQEVKSADYAAGRCLTTVVLLLPFRYERQFLRLSGHFGITVKRINDDDKREKVKVCHGENALLDRKLGEWLDEMDTLFRDSLRCLGFGK</sequence>
<reference evidence="1 2" key="1">
    <citation type="submission" date="2013-05" db="EMBL/GenBank/DDBJ databases">
        <title>Drechslerella stenobrocha genome reveals carnivorous origination and mechanical trapping mechanism of predatory fungi.</title>
        <authorList>
            <person name="Liu X."/>
            <person name="Zhang W."/>
            <person name="Liu K."/>
        </authorList>
    </citation>
    <scope>NUCLEOTIDE SEQUENCE [LARGE SCALE GENOMIC DNA]</scope>
    <source>
        <strain evidence="1 2">248</strain>
    </source>
</reference>
<protein>
    <submittedName>
        <fullName evidence="1">Uncharacterized protein</fullName>
    </submittedName>
</protein>